<dbReference type="EnsemblProtists" id="EOD32946">
    <property type="protein sequence ID" value="EOD32946"/>
    <property type="gene ID" value="EMIHUDRAFT_230093"/>
</dbReference>
<dbReference type="AlphaFoldDB" id="A0A0D3KB11"/>
<dbReference type="InterPro" id="IPR035979">
    <property type="entry name" value="RBD_domain_sf"/>
</dbReference>
<evidence type="ECO:0000256" key="1">
    <source>
        <dbReference type="ARBA" id="ARBA00022884"/>
    </source>
</evidence>
<dbReference type="PANTHER" id="PTHR10501">
    <property type="entry name" value="U1 SMALL NUCLEAR RIBONUCLEOPROTEIN A/U2 SMALL NUCLEAR RIBONUCLEOPROTEIN B"/>
    <property type="match status" value="1"/>
</dbReference>
<reference evidence="4" key="2">
    <citation type="submission" date="2024-10" db="UniProtKB">
        <authorList>
            <consortium name="EnsemblProtists"/>
        </authorList>
    </citation>
    <scope>IDENTIFICATION</scope>
</reference>
<protein>
    <recommendedName>
        <fullName evidence="3">RRM domain-containing protein</fullName>
    </recommendedName>
</protein>
<dbReference type="PaxDb" id="2903-EOD04962"/>
<dbReference type="InterPro" id="IPR000504">
    <property type="entry name" value="RRM_dom"/>
</dbReference>
<name>A0A0D3KB11_EMIH1</name>
<dbReference type="SUPFAM" id="SSF54928">
    <property type="entry name" value="RNA-binding domain, RBD"/>
    <property type="match status" value="1"/>
</dbReference>
<accession>A0A0D3KB11</accession>
<evidence type="ECO:0000313" key="5">
    <source>
        <dbReference type="Proteomes" id="UP000013827"/>
    </source>
</evidence>
<dbReference type="InterPro" id="IPR012677">
    <property type="entry name" value="Nucleotide-bd_a/b_plait_sf"/>
</dbReference>
<dbReference type="HOGENOM" id="CLU_1263588_0_0_1"/>
<dbReference type="KEGG" id="ehx:EMIHUDRAFT_230093"/>
<dbReference type="GeneID" id="17278218"/>
<dbReference type="SMART" id="SM00360">
    <property type="entry name" value="RRM"/>
    <property type="match status" value="2"/>
</dbReference>
<keyword evidence="1 2" id="KW-0694">RNA-binding</keyword>
<dbReference type="RefSeq" id="XP_005785375.1">
    <property type="nucleotide sequence ID" value="XM_005785318.1"/>
</dbReference>
<dbReference type="STRING" id="2903.R1B726"/>
<dbReference type="EnsemblProtists" id="EOD04962">
    <property type="protein sequence ID" value="EOD04962"/>
    <property type="gene ID" value="EMIHUDRAFT_220404"/>
</dbReference>
<dbReference type="Pfam" id="PF00076">
    <property type="entry name" value="RRM_1"/>
    <property type="match status" value="1"/>
</dbReference>
<feature type="domain" description="RRM" evidence="3">
    <location>
        <begin position="17"/>
        <end position="98"/>
    </location>
</feature>
<dbReference type="GO" id="GO:0003723">
    <property type="term" value="F:RNA binding"/>
    <property type="evidence" value="ECO:0007669"/>
    <property type="project" value="UniProtKB-UniRule"/>
</dbReference>
<dbReference type="PROSITE" id="PS50102">
    <property type="entry name" value="RRM"/>
    <property type="match status" value="1"/>
</dbReference>
<dbReference type="Gene3D" id="3.30.70.330">
    <property type="match status" value="2"/>
</dbReference>
<evidence type="ECO:0000256" key="2">
    <source>
        <dbReference type="PROSITE-ProRule" id="PRU00176"/>
    </source>
</evidence>
<dbReference type="Proteomes" id="UP000013827">
    <property type="component" value="Unassembled WGS sequence"/>
</dbReference>
<reference evidence="5" key="1">
    <citation type="journal article" date="2013" name="Nature">
        <title>Pan genome of the phytoplankton Emiliania underpins its global distribution.</title>
        <authorList>
            <person name="Read B.A."/>
            <person name="Kegel J."/>
            <person name="Klute M.J."/>
            <person name="Kuo A."/>
            <person name="Lefebvre S.C."/>
            <person name="Maumus F."/>
            <person name="Mayer C."/>
            <person name="Miller J."/>
            <person name="Monier A."/>
            <person name="Salamov A."/>
            <person name="Young J."/>
            <person name="Aguilar M."/>
            <person name="Claverie J.M."/>
            <person name="Frickenhaus S."/>
            <person name="Gonzalez K."/>
            <person name="Herman E.K."/>
            <person name="Lin Y.C."/>
            <person name="Napier J."/>
            <person name="Ogata H."/>
            <person name="Sarno A.F."/>
            <person name="Shmutz J."/>
            <person name="Schroeder D."/>
            <person name="de Vargas C."/>
            <person name="Verret F."/>
            <person name="von Dassow P."/>
            <person name="Valentin K."/>
            <person name="Van de Peer Y."/>
            <person name="Wheeler G."/>
            <person name="Dacks J.B."/>
            <person name="Delwiche C.F."/>
            <person name="Dyhrman S.T."/>
            <person name="Glockner G."/>
            <person name="John U."/>
            <person name="Richards T."/>
            <person name="Worden A.Z."/>
            <person name="Zhang X."/>
            <person name="Grigoriev I.V."/>
            <person name="Allen A.E."/>
            <person name="Bidle K."/>
            <person name="Borodovsky M."/>
            <person name="Bowler C."/>
            <person name="Brownlee C."/>
            <person name="Cock J.M."/>
            <person name="Elias M."/>
            <person name="Gladyshev V.N."/>
            <person name="Groth M."/>
            <person name="Guda C."/>
            <person name="Hadaegh A."/>
            <person name="Iglesias-Rodriguez M.D."/>
            <person name="Jenkins J."/>
            <person name="Jones B.M."/>
            <person name="Lawson T."/>
            <person name="Leese F."/>
            <person name="Lindquist E."/>
            <person name="Lobanov A."/>
            <person name="Lomsadze A."/>
            <person name="Malik S.B."/>
            <person name="Marsh M.E."/>
            <person name="Mackinder L."/>
            <person name="Mock T."/>
            <person name="Mueller-Roeber B."/>
            <person name="Pagarete A."/>
            <person name="Parker M."/>
            <person name="Probert I."/>
            <person name="Quesneville H."/>
            <person name="Raines C."/>
            <person name="Rensing S.A."/>
            <person name="Riano-Pachon D.M."/>
            <person name="Richier S."/>
            <person name="Rokitta S."/>
            <person name="Shiraiwa Y."/>
            <person name="Soanes D.M."/>
            <person name="van der Giezen M."/>
            <person name="Wahlund T.M."/>
            <person name="Williams B."/>
            <person name="Wilson W."/>
            <person name="Wolfe G."/>
            <person name="Wurch L.L."/>
        </authorList>
    </citation>
    <scope>NUCLEOTIDE SEQUENCE</scope>
</reference>
<proteinExistence type="predicted"/>
<evidence type="ECO:0000313" key="4">
    <source>
        <dbReference type="EnsemblProtists" id="EOD32946"/>
    </source>
</evidence>
<dbReference type="RefSeq" id="XP_005757391.1">
    <property type="nucleotide sequence ID" value="XM_005757334.1"/>
</dbReference>
<dbReference type="KEGG" id="ehx:EMIHUDRAFT_220404"/>
<dbReference type="GeneID" id="17251107"/>
<evidence type="ECO:0000259" key="3">
    <source>
        <dbReference type="PROSITE" id="PS50102"/>
    </source>
</evidence>
<organism evidence="4 5">
    <name type="scientific">Emiliania huxleyi (strain CCMP1516)</name>
    <dbReference type="NCBI Taxonomy" id="280463"/>
    <lineage>
        <taxon>Eukaryota</taxon>
        <taxon>Haptista</taxon>
        <taxon>Haptophyta</taxon>
        <taxon>Prymnesiophyceae</taxon>
        <taxon>Isochrysidales</taxon>
        <taxon>Noelaerhabdaceae</taxon>
        <taxon>Emiliania</taxon>
    </lineage>
</organism>
<sequence>MEYQLHASTPQAAGGVRTICVHGLPNDVRLRELRNLAVLLPGYESCHLAPGDGRRLVTGFVRFDSPTSAAHACERLQGLQFDEEMPHMRPLAVEIARRDLDDDRGGSSRRDAAPAYAAFTSYAARSRGSDDTLCLRRLPEWVGEDSLAGLVSNLPGYRHLKLLPTNGTKTLFVLFESASLAAAGLEALRGREVCGSGGQPHRVEVEIARRSLQLSPPRD</sequence>
<keyword evidence="5" id="KW-1185">Reference proteome</keyword>